<evidence type="ECO:0000259" key="1">
    <source>
        <dbReference type="Pfam" id="PF03869"/>
    </source>
</evidence>
<dbReference type="GO" id="GO:0003677">
    <property type="term" value="F:DNA binding"/>
    <property type="evidence" value="ECO:0007669"/>
    <property type="project" value="UniProtKB-KW"/>
</dbReference>
<evidence type="ECO:0000313" key="3">
    <source>
        <dbReference type="Proteomes" id="UP001222030"/>
    </source>
</evidence>
<dbReference type="EMBL" id="JAQQLE010000008">
    <property type="protein sequence ID" value="MDC7714416.1"/>
    <property type="molecule type" value="Genomic_DNA"/>
</dbReference>
<reference evidence="2 3" key="1">
    <citation type="submission" date="2023-01" db="EMBL/GenBank/DDBJ databases">
        <title>Novel species of the genus Vogesella isolated from rivers.</title>
        <authorList>
            <person name="Lu H."/>
        </authorList>
    </citation>
    <scope>NUCLEOTIDE SEQUENCE [LARGE SCALE GENOMIC DNA]</scope>
    <source>
        <strain evidence="2 3">LYT5W</strain>
    </source>
</reference>
<feature type="domain" description="Arc-like DNA binding" evidence="1">
    <location>
        <begin position="8"/>
        <end position="43"/>
    </location>
</feature>
<comment type="caution">
    <text evidence="2">The sequence shown here is derived from an EMBL/GenBank/DDBJ whole genome shotgun (WGS) entry which is preliminary data.</text>
</comment>
<dbReference type="SUPFAM" id="SSF47598">
    <property type="entry name" value="Ribbon-helix-helix"/>
    <property type="match status" value="1"/>
</dbReference>
<dbReference type="InterPro" id="IPR013321">
    <property type="entry name" value="Arc_rbn_hlx_hlx"/>
</dbReference>
<accession>A0ABT5IPC0</accession>
<protein>
    <submittedName>
        <fullName evidence="2">Arc family DNA-binding protein</fullName>
    </submittedName>
</protein>
<evidence type="ECO:0000313" key="2">
    <source>
        <dbReference type="EMBL" id="MDC7714416.1"/>
    </source>
</evidence>
<name>A0ABT5IPC0_9NEIS</name>
<dbReference type="InterPro" id="IPR005569">
    <property type="entry name" value="Arc_DNA-bd_dom"/>
</dbReference>
<proteinExistence type="predicted"/>
<dbReference type="InterPro" id="IPR010985">
    <property type="entry name" value="Ribbon_hlx_hlx"/>
</dbReference>
<dbReference type="RefSeq" id="WP_272772155.1">
    <property type="nucleotide sequence ID" value="NZ_JAQQLE010000008.1"/>
</dbReference>
<sequence length="259" mass="30453">MKNNIKPFPLRIPISLYEQLEAVSAKNGRSVNHEILHRLEESLPLGAQRNVAAMQRERQKAELALTFEVWQQDVRWPHDERNAIREYCRRYKAADLAQEEGEVERVAGFDEVEPWHLSGILLAFRWYASQSVHVQKFIDPLRPQKLAPEHSKRKLVLAYLHWCSTTSSQPMAEESVMTFCDRYNNSEENLIFDIQEIAAGYLYDLLNEWFCNFPVMAAEISRIAEFKRELLKEMHEEQLKKLQGIEDEINKTNEYTTKK</sequence>
<keyword evidence="3" id="KW-1185">Reference proteome</keyword>
<dbReference type="Proteomes" id="UP001222030">
    <property type="component" value="Unassembled WGS sequence"/>
</dbReference>
<gene>
    <name evidence="2" type="ORF">PQU96_09780</name>
</gene>
<dbReference type="Gene3D" id="1.10.1220.10">
    <property type="entry name" value="Met repressor-like"/>
    <property type="match status" value="1"/>
</dbReference>
<dbReference type="Pfam" id="PF03869">
    <property type="entry name" value="Arc"/>
    <property type="match status" value="1"/>
</dbReference>
<organism evidence="2 3">
    <name type="scientific">Vogesella margarita</name>
    <dbReference type="NCBI Taxonomy" id="2984199"/>
    <lineage>
        <taxon>Bacteria</taxon>
        <taxon>Pseudomonadati</taxon>
        <taxon>Pseudomonadota</taxon>
        <taxon>Betaproteobacteria</taxon>
        <taxon>Neisseriales</taxon>
        <taxon>Chromobacteriaceae</taxon>
        <taxon>Vogesella</taxon>
    </lineage>
</organism>
<keyword evidence="2" id="KW-0238">DNA-binding</keyword>